<proteinExistence type="predicted"/>
<dbReference type="Gene3D" id="3.40.50.1820">
    <property type="entry name" value="alpha/beta hydrolase"/>
    <property type="match status" value="2"/>
</dbReference>
<evidence type="ECO:0000256" key="1">
    <source>
        <dbReference type="ARBA" id="ARBA00023180"/>
    </source>
</evidence>
<dbReference type="PANTHER" id="PTHR43142">
    <property type="entry name" value="CARBOXYLIC ESTER HYDROLASE"/>
    <property type="match status" value="1"/>
</dbReference>
<keyword evidence="4" id="KW-1185">Reference proteome</keyword>
<dbReference type="Pfam" id="PF00135">
    <property type="entry name" value="COesterase"/>
    <property type="match status" value="2"/>
</dbReference>
<keyword evidence="1" id="KW-0325">Glycoprotein</keyword>
<organism evidence="4 5">
    <name type="scientific">Frankliniella occidentalis</name>
    <name type="common">Western flower thrips</name>
    <name type="synonym">Euthrips occidentalis</name>
    <dbReference type="NCBI Taxonomy" id="133901"/>
    <lineage>
        <taxon>Eukaryota</taxon>
        <taxon>Metazoa</taxon>
        <taxon>Ecdysozoa</taxon>
        <taxon>Arthropoda</taxon>
        <taxon>Hexapoda</taxon>
        <taxon>Insecta</taxon>
        <taxon>Pterygota</taxon>
        <taxon>Neoptera</taxon>
        <taxon>Paraneoptera</taxon>
        <taxon>Thysanoptera</taxon>
        <taxon>Terebrantia</taxon>
        <taxon>Thripoidea</taxon>
        <taxon>Thripidae</taxon>
        <taxon>Frankliniella</taxon>
    </lineage>
</organism>
<evidence type="ECO:0000313" key="4">
    <source>
        <dbReference type="Proteomes" id="UP000504606"/>
    </source>
</evidence>
<dbReference type="InterPro" id="IPR019819">
    <property type="entry name" value="Carboxylesterase_B_CS"/>
</dbReference>
<dbReference type="InterPro" id="IPR002018">
    <property type="entry name" value="CarbesteraseB"/>
</dbReference>
<gene>
    <name evidence="5" type="primary">LOC113206932</name>
</gene>
<dbReference type="PANTHER" id="PTHR43142:SF12">
    <property type="entry name" value="CARBOXYLESTERASE TYPE B DOMAIN-CONTAINING PROTEIN-RELATED"/>
    <property type="match status" value="1"/>
</dbReference>
<dbReference type="KEGG" id="foc:113206932"/>
<protein>
    <submittedName>
        <fullName evidence="5">Uncharacterized protein LOC113206932</fullName>
    </submittedName>
</protein>
<accession>A0A9C6U2I8</accession>
<dbReference type="InterPro" id="IPR029058">
    <property type="entry name" value="AB_hydrolase_fold"/>
</dbReference>
<feature type="domain" description="Carboxylesterase type B" evidence="3">
    <location>
        <begin position="260"/>
        <end position="484"/>
    </location>
</feature>
<dbReference type="Proteomes" id="UP000504606">
    <property type="component" value="Unplaced"/>
</dbReference>
<keyword evidence="2" id="KW-0732">Signal</keyword>
<dbReference type="OrthoDB" id="3200163at2759"/>
<dbReference type="RefSeq" id="XP_052121854.1">
    <property type="nucleotide sequence ID" value="XM_052265894.1"/>
</dbReference>
<evidence type="ECO:0000256" key="2">
    <source>
        <dbReference type="SAM" id="SignalP"/>
    </source>
</evidence>
<dbReference type="AlphaFoldDB" id="A0A9C6U2I8"/>
<evidence type="ECO:0000259" key="3">
    <source>
        <dbReference type="Pfam" id="PF00135"/>
    </source>
</evidence>
<dbReference type="GeneID" id="113206932"/>
<sequence>MRARLPRLLLAALCCALCPRPALCATAAAAEPFDTRQVALDEADRIPGLGSLRGSRTQSYWKRRPVYQYQAIPYAEPTSGPKRFLPPEPAAPWTGVLDATALGRRCPQEWEPLSKQTAAPPEPPGGDIEDCLTLNVYAPVRPSTRCDRLLPVMFYIHGGSWRVGSAKDFAPHYLLDRDVLLVVIQYRLGVFEIKRHVVHRGALTRPRGPFWASLGAVRCGPEHGCCCWCLYMAQKQDLAAGGRATGAGGNHAVVQKAGAQRFLVEHPRHSLRLGRHKRLPVMGGVTKHEGSFFFGNIYDIFLDGEGRMEDADYLRHNLTKVTLEFSGIDDDTGALSDVFREKYFKESDLGNFTLMTPGLIDICGVALLKACTFRMVQENSRLAPSYLYSFNFKGRHTKFGYGYSFLYPFSGGVAHSDDLIYLFPDGDLNEEEDATARTMVDLWTNFATFGAPAPAYRVPEWPAVSTEHGPYLRIGREPQVRDNFLDEYHIAVQEGLDAAPHVSGTFATCVIAALFTLAASL</sequence>
<name>A0A9C6U2I8_FRAOC</name>
<dbReference type="PROSITE" id="PS00941">
    <property type="entry name" value="CARBOXYLESTERASE_B_2"/>
    <property type="match status" value="1"/>
</dbReference>
<evidence type="ECO:0000313" key="5">
    <source>
        <dbReference type="RefSeq" id="XP_052121854.1"/>
    </source>
</evidence>
<reference evidence="5" key="1">
    <citation type="submission" date="2025-08" db="UniProtKB">
        <authorList>
            <consortium name="RefSeq"/>
        </authorList>
    </citation>
    <scope>IDENTIFICATION</scope>
    <source>
        <tissue evidence="5">Whole organism</tissue>
    </source>
</reference>
<dbReference type="SUPFAM" id="SSF53474">
    <property type="entry name" value="alpha/beta-Hydrolases"/>
    <property type="match status" value="1"/>
</dbReference>
<feature type="signal peptide" evidence="2">
    <location>
        <begin position="1"/>
        <end position="24"/>
    </location>
</feature>
<feature type="domain" description="Carboxylesterase type B" evidence="3">
    <location>
        <begin position="49"/>
        <end position="191"/>
    </location>
</feature>
<feature type="chain" id="PRO_5039270104" evidence="2">
    <location>
        <begin position="25"/>
        <end position="521"/>
    </location>
</feature>